<dbReference type="Proteomes" id="UP000693970">
    <property type="component" value="Unassembled WGS sequence"/>
</dbReference>
<reference evidence="11" key="1">
    <citation type="journal article" date="2021" name="Sci. Rep.">
        <title>Diploid genomic architecture of Nitzschia inconspicua, an elite biomass production diatom.</title>
        <authorList>
            <person name="Oliver A."/>
            <person name="Podell S."/>
            <person name="Pinowska A."/>
            <person name="Traller J.C."/>
            <person name="Smith S.R."/>
            <person name="McClure R."/>
            <person name="Beliaev A."/>
            <person name="Bohutskyi P."/>
            <person name="Hill E.A."/>
            <person name="Rabines A."/>
            <person name="Zheng H."/>
            <person name="Allen L.Z."/>
            <person name="Kuo A."/>
            <person name="Grigoriev I.V."/>
            <person name="Allen A.E."/>
            <person name="Hazlebeck D."/>
            <person name="Allen E.E."/>
        </authorList>
    </citation>
    <scope>NUCLEOTIDE SEQUENCE</scope>
    <source>
        <strain evidence="11">Hildebrandi</strain>
    </source>
</reference>
<dbReference type="GO" id="GO:0030076">
    <property type="term" value="C:light-harvesting complex"/>
    <property type="evidence" value="ECO:0007669"/>
    <property type="project" value="UniProtKB-KW"/>
</dbReference>
<feature type="chain" id="PRO_5039932962" evidence="10">
    <location>
        <begin position="18"/>
        <end position="238"/>
    </location>
</feature>
<keyword evidence="12" id="KW-1185">Reference proteome</keyword>
<reference evidence="11" key="2">
    <citation type="submission" date="2021-04" db="EMBL/GenBank/DDBJ databases">
        <authorList>
            <person name="Podell S."/>
        </authorList>
    </citation>
    <scope>NUCLEOTIDE SEQUENCE</scope>
    <source>
        <strain evidence="11">Hildebrandi</strain>
    </source>
</reference>
<keyword evidence="9" id="KW-0148">Chlorophyll</keyword>
<feature type="binding site" evidence="9">
    <location>
        <position position="96"/>
    </location>
    <ligand>
        <name>chlorophyll a</name>
        <dbReference type="ChEBI" id="CHEBI:58416"/>
        <label>1</label>
    </ligand>
</feature>
<comment type="subcellular location">
    <subcellularLocation>
        <location evidence="2">Plastid</location>
        <location evidence="2">Chloroplast</location>
    </subcellularLocation>
</comment>
<feature type="binding site" evidence="9">
    <location>
        <position position="206"/>
    </location>
    <ligand>
        <name>chlorophyll a</name>
        <dbReference type="ChEBI" id="CHEBI:58416"/>
        <label>1</label>
    </ligand>
</feature>
<evidence type="ECO:0000256" key="8">
    <source>
        <dbReference type="ARBA" id="ARBA00044011"/>
    </source>
</evidence>
<protein>
    <submittedName>
        <fullName evidence="11">Chlorophyll A-B binding protein</fullName>
    </submittedName>
</protein>
<evidence type="ECO:0000256" key="9">
    <source>
        <dbReference type="PIRSR" id="PIRSR601344-1"/>
    </source>
</evidence>
<keyword evidence="4" id="KW-0150">Chloroplast</keyword>
<feature type="binding site" description="axial binding residue" evidence="9">
    <location>
        <position position="98"/>
    </location>
    <ligand>
        <name>chlorophyll b</name>
        <dbReference type="ChEBI" id="CHEBI:61721"/>
        <label>1</label>
    </ligand>
    <ligandPart>
        <name>Mg</name>
        <dbReference type="ChEBI" id="CHEBI:25107"/>
    </ligandPart>
</feature>
<comment type="function">
    <text evidence="1">The light-harvesting complex (LHC) functions as a light receptor, it captures and delivers excitation energy to photosystems with which it is closely associated. Energy is transferred from the carotenoid and chlorophyll C (or B) to chlorophyll A and the photosynthetic reaction centers where it is used to synthesize ATP and reducing power.</text>
</comment>
<dbReference type="GO" id="GO:0009507">
    <property type="term" value="C:chloroplast"/>
    <property type="evidence" value="ECO:0007669"/>
    <property type="project" value="UniProtKB-SubCell"/>
</dbReference>
<name>A0A9K3KE93_9STRA</name>
<keyword evidence="9" id="KW-0157">Chromophore</keyword>
<keyword evidence="7" id="KW-0437">Light-harvesting polypeptide</keyword>
<evidence type="ECO:0000256" key="7">
    <source>
        <dbReference type="ARBA" id="ARBA00023243"/>
    </source>
</evidence>
<evidence type="ECO:0000313" key="11">
    <source>
        <dbReference type="EMBL" id="KAG7342124.1"/>
    </source>
</evidence>
<evidence type="ECO:0000256" key="5">
    <source>
        <dbReference type="ARBA" id="ARBA00022531"/>
    </source>
</evidence>
<dbReference type="GO" id="GO:0016168">
    <property type="term" value="F:chlorophyll binding"/>
    <property type="evidence" value="ECO:0007669"/>
    <property type="project" value="UniProtKB-KW"/>
</dbReference>
<comment type="similarity">
    <text evidence="3">Belongs to the fucoxanthin chlorophyll protein family.</text>
</comment>
<evidence type="ECO:0000256" key="3">
    <source>
        <dbReference type="ARBA" id="ARBA00005933"/>
    </source>
</evidence>
<comment type="caution">
    <text evidence="11">The sequence shown here is derived from an EMBL/GenBank/DDBJ whole genome shotgun (WGS) entry which is preliminary data.</text>
</comment>
<gene>
    <name evidence="11" type="ORF">IV203_007216</name>
</gene>
<feature type="binding site" description="axial binding residue" evidence="9">
    <location>
        <position position="169"/>
    </location>
    <ligand>
        <name>chlorophyll b</name>
        <dbReference type="ChEBI" id="CHEBI:61721"/>
        <label>1</label>
    </ligand>
    <ligandPart>
        <name>Mg</name>
        <dbReference type="ChEBI" id="CHEBI:25107"/>
    </ligandPart>
</feature>
<evidence type="ECO:0000313" key="12">
    <source>
        <dbReference type="Proteomes" id="UP000693970"/>
    </source>
</evidence>
<comment type="subunit">
    <text evidence="8">The LHC complex of chromophytic algae is composed of fucoxanthin, chlorophyll A and C bound non-covalently by fucoxanthin chlorophyll proteins (FCPs). The ratio of the pigments in LHC; fucoxanthin: chlorophyll C: chlorophyll A; (0.6-1): (0.1-0.3): (1).</text>
</comment>
<keyword evidence="5" id="KW-0602">Photosynthesis</keyword>
<evidence type="ECO:0000256" key="1">
    <source>
        <dbReference type="ARBA" id="ARBA00004022"/>
    </source>
</evidence>
<dbReference type="AlphaFoldDB" id="A0A9K3KE93"/>
<keyword evidence="6" id="KW-0934">Plastid</keyword>
<feature type="signal peptide" evidence="10">
    <location>
        <begin position="1"/>
        <end position="17"/>
    </location>
</feature>
<evidence type="ECO:0000256" key="4">
    <source>
        <dbReference type="ARBA" id="ARBA00022528"/>
    </source>
</evidence>
<sequence length="238" mass="25427">MKFCASLLLVALGSAAAFAPSGKNVAQRTNTVELDLWGEPNPKDGESGDKSKALPFAPRPKLLDGTLAGDVGFDPFGFAGADTASLMYMREAELKHSRLAMLAVVGWPLAELWDKPLADAAGLPTLLTKTGESPALLNGGLDKIPAAYWVAVIALAGIVELENMKVKEEKGKAYLPGMCNFDPLGLFPSDKAGQMAMMTKEIKHGRIAMMGILGFAIQEAVYNQPVVSETPFFFHPVF</sequence>
<keyword evidence="10" id="KW-0732">Signal</keyword>
<dbReference type="GO" id="GO:0009765">
    <property type="term" value="P:photosynthesis, light harvesting"/>
    <property type="evidence" value="ECO:0007669"/>
    <property type="project" value="InterPro"/>
</dbReference>
<dbReference type="InterPro" id="IPR022796">
    <property type="entry name" value="Chloroa_b-bind"/>
</dbReference>
<dbReference type="Pfam" id="PF00504">
    <property type="entry name" value="Chloroa_b-bind"/>
    <property type="match status" value="1"/>
</dbReference>
<organism evidence="11 12">
    <name type="scientific">Nitzschia inconspicua</name>
    <dbReference type="NCBI Taxonomy" id="303405"/>
    <lineage>
        <taxon>Eukaryota</taxon>
        <taxon>Sar</taxon>
        <taxon>Stramenopiles</taxon>
        <taxon>Ochrophyta</taxon>
        <taxon>Bacillariophyta</taxon>
        <taxon>Bacillariophyceae</taxon>
        <taxon>Bacillariophycidae</taxon>
        <taxon>Bacillariales</taxon>
        <taxon>Bacillariaceae</taxon>
        <taxon>Nitzschia</taxon>
    </lineage>
</organism>
<feature type="binding site" evidence="9">
    <location>
        <position position="200"/>
    </location>
    <ligand>
        <name>chlorophyll a</name>
        <dbReference type="ChEBI" id="CHEBI:58416"/>
        <label>1</label>
    </ligand>
</feature>
<dbReference type="OrthoDB" id="423598at2759"/>
<dbReference type="InterPro" id="IPR001344">
    <property type="entry name" value="Chloro_AB-bd_pln"/>
</dbReference>
<feature type="binding site" evidence="9">
    <location>
        <position position="93"/>
    </location>
    <ligand>
        <name>chlorophyll a</name>
        <dbReference type="ChEBI" id="CHEBI:58416"/>
        <label>1</label>
    </ligand>
</feature>
<dbReference type="GO" id="GO:0016020">
    <property type="term" value="C:membrane"/>
    <property type="evidence" value="ECO:0007669"/>
    <property type="project" value="InterPro"/>
</dbReference>
<evidence type="ECO:0000256" key="6">
    <source>
        <dbReference type="ARBA" id="ARBA00022640"/>
    </source>
</evidence>
<evidence type="ECO:0000256" key="2">
    <source>
        <dbReference type="ARBA" id="ARBA00004229"/>
    </source>
</evidence>
<dbReference type="EMBL" id="JAGRRH010000025">
    <property type="protein sequence ID" value="KAG7342124.1"/>
    <property type="molecule type" value="Genomic_DNA"/>
</dbReference>
<feature type="binding site" evidence="9">
    <location>
        <position position="218"/>
    </location>
    <ligand>
        <name>chlorophyll a</name>
        <dbReference type="ChEBI" id="CHEBI:58416"/>
        <label>1</label>
    </ligand>
</feature>
<feature type="binding site" evidence="9">
    <location>
        <position position="201"/>
    </location>
    <ligand>
        <name>chlorophyll a</name>
        <dbReference type="ChEBI" id="CHEBI:58416"/>
        <label>1</label>
    </ligand>
</feature>
<proteinExistence type="inferred from homology"/>
<dbReference type="PANTHER" id="PTHR21649">
    <property type="entry name" value="CHLOROPHYLL A/B BINDING PROTEIN"/>
    <property type="match status" value="1"/>
</dbReference>
<accession>A0A9K3KE93</accession>
<evidence type="ECO:0000256" key="10">
    <source>
        <dbReference type="SAM" id="SignalP"/>
    </source>
</evidence>